<comment type="caution">
    <text evidence="11">The sequence shown here is derived from an EMBL/GenBank/DDBJ whole genome shotgun (WGS) entry which is preliminary data.</text>
</comment>
<dbReference type="Proteomes" id="UP000487268">
    <property type="component" value="Unassembled WGS sequence"/>
</dbReference>
<dbReference type="NCBIfam" id="TIGR00217">
    <property type="entry name" value="malQ"/>
    <property type="match status" value="1"/>
</dbReference>
<keyword evidence="12" id="KW-1185">Reference proteome</keyword>
<evidence type="ECO:0000256" key="1">
    <source>
        <dbReference type="ARBA" id="ARBA00000439"/>
    </source>
</evidence>
<dbReference type="PANTHER" id="PTHR32438:SF5">
    <property type="entry name" value="4-ALPHA-GLUCANOTRANSFERASE DPE1, CHLOROPLASTIC_AMYLOPLASTIC"/>
    <property type="match status" value="1"/>
</dbReference>
<dbReference type="Gene3D" id="3.20.20.80">
    <property type="entry name" value="Glycosidases"/>
    <property type="match status" value="1"/>
</dbReference>
<evidence type="ECO:0000256" key="6">
    <source>
        <dbReference type="ARBA" id="ARBA00022679"/>
    </source>
</evidence>
<accession>A0A7K0BYT5</accession>
<evidence type="ECO:0000256" key="3">
    <source>
        <dbReference type="ARBA" id="ARBA00012560"/>
    </source>
</evidence>
<dbReference type="InterPro" id="IPR017853">
    <property type="entry name" value="GH"/>
</dbReference>
<dbReference type="GO" id="GO:0004134">
    <property type="term" value="F:4-alpha-glucanotransferase activity"/>
    <property type="evidence" value="ECO:0007669"/>
    <property type="project" value="UniProtKB-EC"/>
</dbReference>
<keyword evidence="7 10" id="KW-0119">Carbohydrate metabolism</keyword>
<dbReference type="InterPro" id="IPR003385">
    <property type="entry name" value="Glyco_hydro_77"/>
</dbReference>
<reference evidence="11 12" key="1">
    <citation type="submission" date="2019-10" db="EMBL/GenBank/DDBJ databases">
        <title>Actinomadura rubteroloni sp. nov. and Actinomadura macrotermitis sp. nov., isolated from the gut of fungus growing-termite Macrotermes natalensis.</title>
        <authorList>
            <person name="Benndorf R."/>
            <person name="Martin K."/>
            <person name="Kuefner M."/>
            <person name="De Beer W."/>
            <person name="Kaster A.-K."/>
            <person name="Vollmers J."/>
            <person name="Poulsen M."/>
            <person name="Beemelmanns C."/>
        </authorList>
    </citation>
    <scope>NUCLEOTIDE SEQUENCE [LARGE SCALE GENOMIC DNA]</scope>
    <source>
        <strain evidence="11 12">RB68</strain>
    </source>
</reference>
<dbReference type="EC" id="2.4.1.25" evidence="3 10"/>
<protein>
    <recommendedName>
        <fullName evidence="4 10">4-alpha-glucanotransferase</fullName>
        <ecNumber evidence="3 10">2.4.1.25</ecNumber>
    </recommendedName>
    <alternativeName>
        <fullName evidence="8 10">Amylomaltase</fullName>
    </alternativeName>
    <alternativeName>
        <fullName evidence="9 10">Disproportionating enzyme</fullName>
    </alternativeName>
</protein>
<evidence type="ECO:0000256" key="5">
    <source>
        <dbReference type="ARBA" id="ARBA00022676"/>
    </source>
</evidence>
<sequence>MGAGVVDDELSDLARAYRVATHYEDWQGKDVEVAPDTLRAVLTALGVDVSSRAAIRDETARLAEAGRRLLPPVVVCRQGADDSCLPGDATLDLADDRVLEVSGKALPPDVPIGWHRISARRGARAESAALLVAPKSLAPAPRTWGLTAQLYSVRSRGSWGLGDLRDLADLATWSGRDLGAGFLLINPLHAAEPSPPITASPYSPLSRRFASPLYLRVEDVPEFAAADPDERDRIAGLGRLQRDTDVSAAPLDRDGSWTAKKTALEMLHRLPRTAAREASYRAFLAEQGEPLALFATWCALAEEHGADWRAWPAELQDAHGPAVAAARDRLADRVGFHAWLQWLLDGQLTAAQRAAKDAGMPIGIMHDLAVGVRGGSADEWAHRDLFAPGISVGAPPDEFNQRGQDWGQPPWHPQRLADAEYGPYRAMVATAFRYGGGLRLDHAMQLSRLWWVPEGGSPAEGTYVGYDSEALLAILTTEAEQAGAVVVGEDLGTVEAHFRDALAERAVLGTSLLWFERDAKGRPKPPEHWRELSLATVGTHDMPPITGILHGDHIALRERLGLLTRPAAVETDEQREQLAAWLALLRDEALLTTSPATVLAALRAGSDEHDAEVVAALHGLLRRSPARLIGVSLTDAAGERRTQNQPGTIDEYPNWRVPLAGPGGRPILLEDLPDDPYLHAALAPFRDDVPAADSDGFGR</sequence>
<comment type="catalytic activity">
    <reaction evidence="1 10">
        <text>Transfers a segment of a (1-&gt;4)-alpha-D-glucan to a new position in an acceptor, which may be glucose or a (1-&gt;4)-alpha-D-glucan.</text>
        <dbReference type="EC" id="2.4.1.25"/>
    </reaction>
</comment>
<name>A0A7K0BYT5_9ACTN</name>
<proteinExistence type="inferred from homology"/>
<dbReference type="SUPFAM" id="SSF51445">
    <property type="entry name" value="(Trans)glycosidases"/>
    <property type="match status" value="1"/>
</dbReference>
<dbReference type="EMBL" id="WEGH01000003">
    <property type="protein sequence ID" value="MQY06348.1"/>
    <property type="molecule type" value="Genomic_DNA"/>
</dbReference>
<dbReference type="AlphaFoldDB" id="A0A7K0BYT5"/>
<dbReference type="PANTHER" id="PTHR32438">
    <property type="entry name" value="4-ALPHA-GLUCANOTRANSFERASE DPE1, CHLOROPLASTIC/AMYLOPLASTIC"/>
    <property type="match status" value="1"/>
</dbReference>
<organism evidence="11 12">
    <name type="scientific">Actinomadura macrotermitis</name>
    <dbReference type="NCBI Taxonomy" id="2585200"/>
    <lineage>
        <taxon>Bacteria</taxon>
        <taxon>Bacillati</taxon>
        <taxon>Actinomycetota</taxon>
        <taxon>Actinomycetes</taxon>
        <taxon>Streptosporangiales</taxon>
        <taxon>Thermomonosporaceae</taxon>
        <taxon>Actinomadura</taxon>
    </lineage>
</organism>
<dbReference type="Pfam" id="PF02446">
    <property type="entry name" value="Glyco_hydro_77"/>
    <property type="match status" value="1"/>
</dbReference>
<evidence type="ECO:0000256" key="9">
    <source>
        <dbReference type="ARBA" id="ARBA00031501"/>
    </source>
</evidence>
<keyword evidence="6 10" id="KW-0808">Transferase</keyword>
<evidence type="ECO:0000313" key="12">
    <source>
        <dbReference type="Proteomes" id="UP000487268"/>
    </source>
</evidence>
<evidence type="ECO:0000256" key="4">
    <source>
        <dbReference type="ARBA" id="ARBA00020295"/>
    </source>
</evidence>
<keyword evidence="5 10" id="KW-0328">Glycosyltransferase</keyword>
<evidence type="ECO:0000256" key="8">
    <source>
        <dbReference type="ARBA" id="ARBA00031423"/>
    </source>
</evidence>
<evidence type="ECO:0000256" key="2">
    <source>
        <dbReference type="ARBA" id="ARBA00005684"/>
    </source>
</evidence>
<evidence type="ECO:0000256" key="7">
    <source>
        <dbReference type="ARBA" id="ARBA00023277"/>
    </source>
</evidence>
<dbReference type="GO" id="GO:0005975">
    <property type="term" value="P:carbohydrate metabolic process"/>
    <property type="evidence" value="ECO:0007669"/>
    <property type="project" value="InterPro"/>
</dbReference>
<dbReference type="OrthoDB" id="9811841at2"/>
<comment type="similarity">
    <text evidence="2 10">Belongs to the disproportionating enzyme family.</text>
</comment>
<evidence type="ECO:0000313" key="11">
    <source>
        <dbReference type="EMBL" id="MQY06348.1"/>
    </source>
</evidence>
<evidence type="ECO:0000256" key="10">
    <source>
        <dbReference type="RuleBase" id="RU361207"/>
    </source>
</evidence>
<gene>
    <name evidence="11" type="primary">malQ</name>
    <name evidence="11" type="ORF">ACRB68_44360</name>
</gene>